<accession>X6NHJ5</accession>
<feature type="coiled-coil region" evidence="1">
    <location>
        <begin position="76"/>
        <end position="160"/>
    </location>
</feature>
<evidence type="ECO:0000256" key="1">
    <source>
        <dbReference type="SAM" id="Coils"/>
    </source>
</evidence>
<comment type="caution">
    <text evidence="2">The sequence shown here is derived from an EMBL/GenBank/DDBJ whole genome shotgun (WGS) entry which is preliminary data.</text>
</comment>
<proteinExistence type="predicted"/>
<reference evidence="2 3" key="1">
    <citation type="journal article" date="2013" name="Curr. Biol.">
        <title>The Genome of the Foraminiferan Reticulomyxa filosa.</title>
        <authorList>
            <person name="Glockner G."/>
            <person name="Hulsmann N."/>
            <person name="Schleicher M."/>
            <person name="Noegel A.A."/>
            <person name="Eichinger L."/>
            <person name="Gallinger C."/>
            <person name="Pawlowski J."/>
            <person name="Sierra R."/>
            <person name="Euteneuer U."/>
            <person name="Pillet L."/>
            <person name="Moustafa A."/>
            <person name="Platzer M."/>
            <person name="Groth M."/>
            <person name="Szafranski K."/>
            <person name="Schliwa M."/>
        </authorList>
    </citation>
    <scope>NUCLEOTIDE SEQUENCE [LARGE SCALE GENOMIC DNA]</scope>
</reference>
<dbReference type="AlphaFoldDB" id="X6NHJ5"/>
<sequence length="237" mass="28209">MQHTSYNREIIAENVSHLKESLALLQQDLIGIDDKCVNEKNLLTNTRKDTTEKQPHEKIRDVTGEDKTWNEKEEEEEEVEENYTLKLHELRQLEKKYDEENRKLELEIAKMDKQYQELNQKMTTFSQQMSATLRQKEQSIEMLSQSQKQSKEQVRNLQTNFHQKLCNYYQLLLQCKQANSSENFRGLTEGVLQKLQDEFGVKTDKLSPLHKNFKDEMSLSYSLTFFYSTLQKQIEKE</sequence>
<evidence type="ECO:0000313" key="2">
    <source>
        <dbReference type="EMBL" id="ETO25358.1"/>
    </source>
</evidence>
<name>X6NHJ5_RETFI</name>
<dbReference type="EMBL" id="ASPP01008594">
    <property type="protein sequence ID" value="ETO25358.1"/>
    <property type="molecule type" value="Genomic_DNA"/>
</dbReference>
<keyword evidence="3" id="KW-1185">Reference proteome</keyword>
<keyword evidence="1" id="KW-0175">Coiled coil</keyword>
<gene>
    <name evidence="2" type="ORF">RFI_11778</name>
</gene>
<evidence type="ECO:0000313" key="3">
    <source>
        <dbReference type="Proteomes" id="UP000023152"/>
    </source>
</evidence>
<dbReference type="Proteomes" id="UP000023152">
    <property type="component" value="Unassembled WGS sequence"/>
</dbReference>
<organism evidence="2 3">
    <name type="scientific">Reticulomyxa filosa</name>
    <dbReference type="NCBI Taxonomy" id="46433"/>
    <lineage>
        <taxon>Eukaryota</taxon>
        <taxon>Sar</taxon>
        <taxon>Rhizaria</taxon>
        <taxon>Retaria</taxon>
        <taxon>Foraminifera</taxon>
        <taxon>Monothalamids</taxon>
        <taxon>Reticulomyxidae</taxon>
        <taxon>Reticulomyxa</taxon>
    </lineage>
</organism>
<protein>
    <submittedName>
        <fullName evidence="2">Uncharacterized protein</fullName>
    </submittedName>
</protein>